<organism evidence="3 4">
    <name type="scientific">Synchytrium microbalum</name>
    <dbReference type="NCBI Taxonomy" id="1806994"/>
    <lineage>
        <taxon>Eukaryota</taxon>
        <taxon>Fungi</taxon>
        <taxon>Fungi incertae sedis</taxon>
        <taxon>Chytridiomycota</taxon>
        <taxon>Chytridiomycota incertae sedis</taxon>
        <taxon>Chytridiomycetes</taxon>
        <taxon>Synchytriales</taxon>
        <taxon>Synchytriaceae</taxon>
        <taxon>Synchytrium</taxon>
    </lineage>
</organism>
<dbReference type="Pfam" id="PF09802">
    <property type="entry name" value="Sec66"/>
    <property type="match status" value="1"/>
</dbReference>
<keyword evidence="2" id="KW-1133">Transmembrane helix</keyword>
<proteinExistence type="predicted"/>
<keyword evidence="4" id="KW-1185">Reference proteome</keyword>
<dbReference type="PANTHER" id="PTHR28229">
    <property type="entry name" value="TRANSLOCATION PROTEIN SEC66"/>
    <property type="match status" value="1"/>
</dbReference>
<dbReference type="InterPro" id="IPR018624">
    <property type="entry name" value="Sec66"/>
</dbReference>
<evidence type="ECO:0000313" key="3">
    <source>
        <dbReference type="EMBL" id="TPX37103.1"/>
    </source>
</evidence>
<evidence type="ECO:0000313" key="4">
    <source>
        <dbReference type="Proteomes" id="UP000319731"/>
    </source>
</evidence>
<feature type="compositionally biased region" description="Basic and acidic residues" evidence="1">
    <location>
        <begin position="183"/>
        <end position="206"/>
    </location>
</feature>
<keyword evidence="2" id="KW-0812">Transmembrane</keyword>
<dbReference type="OrthoDB" id="73168at2759"/>
<reference evidence="3 4" key="1">
    <citation type="journal article" date="2019" name="Sci. Rep.">
        <title>Comparative genomics of chytrid fungi reveal insights into the obligate biotrophic and pathogenic lifestyle of Synchytrium endobioticum.</title>
        <authorList>
            <person name="van de Vossenberg B.T.L.H."/>
            <person name="Warris S."/>
            <person name="Nguyen H.D.T."/>
            <person name="van Gent-Pelzer M.P.E."/>
            <person name="Joly D.L."/>
            <person name="van de Geest H.C."/>
            <person name="Bonants P.J.M."/>
            <person name="Smith D.S."/>
            <person name="Levesque C.A."/>
            <person name="van der Lee T.A.J."/>
        </authorList>
    </citation>
    <scope>NUCLEOTIDE SEQUENCE [LARGE SCALE GENOMIC DNA]</scope>
    <source>
        <strain evidence="3 4">JEL517</strain>
    </source>
</reference>
<evidence type="ECO:0000256" key="2">
    <source>
        <dbReference type="SAM" id="Phobius"/>
    </source>
</evidence>
<dbReference type="PANTHER" id="PTHR28229:SF1">
    <property type="entry name" value="TRANSLOCATION PROTEIN SEC66"/>
    <property type="match status" value="1"/>
</dbReference>
<protein>
    <recommendedName>
        <fullName evidence="5">Translocation protein SEC66</fullName>
    </recommendedName>
</protein>
<evidence type="ECO:0000256" key="1">
    <source>
        <dbReference type="SAM" id="MobiDB-lite"/>
    </source>
</evidence>
<dbReference type="GO" id="GO:0031204">
    <property type="term" value="P:post-translational protein targeting to membrane, translocation"/>
    <property type="evidence" value="ECO:0007669"/>
    <property type="project" value="InterPro"/>
</dbReference>
<dbReference type="GO" id="GO:0031207">
    <property type="term" value="C:Sec62/Sec63 complex"/>
    <property type="evidence" value="ECO:0007669"/>
    <property type="project" value="InterPro"/>
</dbReference>
<name>A0A507CHM9_9FUNG</name>
<dbReference type="EMBL" id="QEAO01000003">
    <property type="protein sequence ID" value="TPX37103.1"/>
    <property type="molecule type" value="Genomic_DNA"/>
</dbReference>
<dbReference type="AlphaFoldDB" id="A0A507CHM9"/>
<dbReference type="GeneID" id="42002132"/>
<dbReference type="STRING" id="1806994.A0A507CHM9"/>
<sequence length="220" mass="24915">MSTSFIWVNIVPIGSLISFIIVVVAIISWSRSRPAKPPIRMPWFEPSNEKAAYEELVAKHAGDVEDPTTVKILGGALVRRAMADVKILTQMAQEKNSLHALVKTGAIGEDMWESFQVAEQEMQLELQEVLEEADTFKPGWSKTIFQEAQQILQQQMQKEHEENMKKQQAHMEAMGKAAAAQEEALKEEERQATLKELVENEEREKNNATNGLKQRSSKKK</sequence>
<feature type="transmembrane region" description="Helical" evidence="2">
    <location>
        <begin position="6"/>
        <end position="30"/>
    </location>
</feature>
<dbReference type="Proteomes" id="UP000319731">
    <property type="component" value="Unassembled WGS sequence"/>
</dbReference>
<accession>A0A507CHM9</accession>
<feature type="region of interest" description="Disordered" evidence="1">
    <location>
        <begin position="157"/>
        <end position="220"/>
    </location>
</feature>
<gene>
    <name evidence="3" type="ORF">SmJEL517_g00907</name>
</gene>
<comment type="caution">
    <text evidence="3">The sequence shown here is derived from an EMBL/GenBank/DDBJ whole genome shotgun (WGS) entry which is preliminary data.</text>
</comment>
<dbReference type="RefSeq" id="XP_031027173.1">
    <property type="nucleotide sequence ID" value="XM_031166835.1"/>
</dbReference>
<feature type="compositionally biased region" description="Low complexity" evidence="1">
    <location>
        <begin position="170"/>
        <end position="182"/>
    </location>
</feature>
<evidence type="ECO:0008006" key="5">
    <source>
        <dbReference type="Google" id="ProtNLM"/>
    </source>
</evidence>
<keyword evidence="2" id="KW-0472">Membrane</keyword>